<dbReference type="PANTHER" id="PTHR37835">
    <property type="entry name" value="ALPHA-CLOSTRIPAIN"/>
    <property type="match status" value="1"/>
</dbReference>
<dbReference type="InterPro" id="IPR005077">
    <property type="entry name" value="Peptidase_C11"/>
</dbReference>
<dbReference type="Gene3D" id="3.40.50.11970">
    <property type="match status" value="1"/>
</dbReference>
<dbReference type="Pfam" id="PF03415">
    <property type="entry name" value="Peptidase_C11"/>
    <property type="match status" value="1"/>
</dbReference>
<dbReference type="PANTHER" id="PTHR37835:SF1">
    <property type="entry name" value="ALPHA-CLOSTRIPAIN"/>
    <property type="match status" value="1"/>
</dbReference>
<comment type="caution">
    <text evidence="1">The sequence shown here is derived from an EMBL/GenBank/DDBJ whole genome shotgun (WGS) entry which is preliminary data.</text>
</comment>
<evidence type="ECO:0000313" key="2">
    <source>
        <dbReference type="Proteomes" id="UP001368654"/>
    </source>
</evidence>
<evidence type="ECO:0000313" key="1">
    <source>
        <dbReference type="EMBL" id="MEJ1154213.1"/>
    </source>
</evidence>
<keyword evidence="2" id="KW-1185">Reference proteome</keyword>
<organism evidence="1 2">
    <name type="scientific">Microbacterium marmarense</name>
    <dbReference type="NCBI Taxonomy" id="3122051"/>
    <lineage>
        <taxon>Bacteria</taxon>
        <taxon>Bacillati</taxon>
        <taxon>Actinomycetota</taxon>
        <taxon>Actinomycetes</taxon>
        <taxon>Micrococcales</taxon>
        <taxon>Microbacteriaceae</taxon>
        <taxon>Microbacterium</taxon>
    </lineage>
</organism>
<proteinExistence type="predicted"/>
<reference evidence="1 2" key="1">
    <citation type="submission" date="2024-02" db="EMBL/GenBank/DDBJ databases">
        <authorList>
            <person name="Saticioglu I.B."/>
        </authorList>
    </citation>
    <scope>NUCLEOTIDE SEQUENCE [LARGE SCALE GENOMIC DNA]</scope>
    <source>
        <strain evidence="1 2">Mu-86</strain>
    </source>
</reference>
<protein>
    <submittedName>
        <fullName evidence="1">Clostripain-related cysteine peptidase</fullName>
    </submittedName>
</protein>
<gene>
    <name evidence="1" type="ORF">WDU96_01195</name>
</gene>
<dbReference type="Proteomes" id="UP001368654">
    <property type="component" value="Unassembled WGS sequence"/>
</dbReference>
<name>A0ABU8LPM2_9MICO</name>
<sequence length="646" mass="69138">MGNTRLRWWTLGAIFAVVLVGLAVLIAVTSSGPDGDEATSDSEVREAGSWTLMVYMIADTDLEPFALDDLAEMASVGSTDDVNIVALVDRSPDYSDDPAVDLADWEDTVAFRVEEDHLQIVDEPGELNMGDPETLADFVADTAMQFPADHYGLVLWDHGAGWPGMGPDETNDFDVLTLPEMNEGLSDGLERAGIEALDFVGFDACLMATYEVASIMSLHAEFMLASQELEPGHGWNYQELAVLTDGPQTTTATDLGTALIDGYALQADEWGTGSDITLALLDLSEVTELQAAVAQLAGAYEADPDGLGPTMARAQSGILEFGRNPDPELATDQIDLGSYVENLAESGGAQVADAADAVTASLEAIVVAETTGPATDSASGLSIYFPEVEQYFLSDYLTLEDVPAWPGVLSAFFESGRELAVEMRASFEDDETATDVSFSDAGVSFTASIPAAAAAAVISSTVSVGYRDGDDIVYVAEMAVPLSVGVDRASMSVDYDLTYMTLSDGESEIDVYQDVTTDPETGYRTIDVPLEYVSPDDDVIQDALLSIIVDDDDTILEEDFYLLDESGTYGALVPDSDGWIYPVALVLVDDEQWEYERTDDDGISADLPAIEYALNYLEPGTTLVLDADVQDYGQQADTVSVEVDIP</sequence>
<dbReference type="RefSeq" id="WP_337336656.1">
    <property type="nucleotide sequence ID" value="NZ_JBBDGL010000001.1"/>
</dbReference>
<dbReference type="EMBL" id="JBBDGL010000001">
    <property type="protein sequence ID" value="MEJ1154213.1"/>
    <property type="molecule type" value="Genomic_DNA"/>
</dbReference>
<accession>A0ABU8LPM2</accession>